<proteinExistence type="predicted"/>
<sequence length="165" mass="19187">MRFWDKKDLEEETVGLIIETLKYTNLLEFFHSEGGSCRDLDVKLVSSLTNPVLFKETHPRHSWKAKLRIAVQLNRTDSVLERILADSHWTKLSEDFHFVHVTQVQEMTPFVKGCLLANKVQFIRLLADIGYPLHTFATEKILEELFTVEAHKKVSWCFFPISLGL</sequence>
<dbReference type="AlphaFoldDB" id="A0A3P7PNG6"/>
<organism evidence="1 2">
    <name type="scientific">Dibothriocephalus latus</name>
    <name type="common">Fish tapeworm</name>
    <name type="synonym">Diphyllobothrium latum</name>
    <dbReference type="NCBI Taxonomy" id="60516"/>
    <lineage>
        <taxon>Eukaryota</taxon>
        <taxon>Metazoa</taxon>
        <taxon>Spiralia</taxon>
        <taxon>Lophotrochozoa</taxon>
        <taxon>Platyhelminthes</taxon>
        <taxon>Cestoda</taxon>
        <taxon>Eucestoda</taxon>
        <taxon>Diphyllobothriidea</taxon>
        <taxon>Diphyllobothriidae</taxon>
        <taxon>Dibothriocephalus</taxon>
    </lineage>
</organism>
<dbReference type="Proteomes" id="UP000281553">
    <property type="component" value="Unassembled WGS sequence"/>
</dbReference>
<keyword evidence="2" id="KW-1185">Reference proteome</keyword>
<accession>A0A3P7PNG6</accession>
<evidence type="ECO:0000313" key="1">
    <source>
        <dbReference type="EMBL" id="VDN21109.1"/>
    </source>
</evidence>
<reference evidence="1 2" key="1">
    <citation type="submission" date="2018-11" db="EMBL/GenBank/DDBJ databases">
        <authorList>
            <consortium name="Pathogen Informatics"/>
        </authorList>
    </citation>
    <scope>NUCLEOTIDE SEQUENCE [LARGE SCALE GENOMIC DNA]</scope>
</reference>
<name>A0A3P7PNG6_DIBLA</name>
<protein>
    <submittedName>
        <fullName evidence="1">Uncharacterized protein</fullName>
    </submittedName>
</protein>
<evidence type="ECO:0000313" key="2">
    <source>
        <dbReference type="Proteomes" id="UP000281553"/>
    </source>
</evidence>
<gene>
    <name evidence="1" type="ORF">DILT_LOCUS13759</name>
</gene>
<dbReference type="EMBL" id="UYRU01071505">
    <property type="protein sequence ID" value="VDN21109.1"/>
    <property type="molecule type" value="Genomic_DNA"/>
</dbReference>
<dbReference type="OrthoDB" id="6266757at2759"/>